<protein>
    <submittedName>
        <fullName evidence="2">Uncharacterized protein</fullName>
    </submittedName>
</protein>
<dbReference type="Proteomes" id="UP000018721">
    <property type="component" value="Unassembled WGS sequence"/>
</dbReference>
<comment type="caution">
    <text evidence="2">The sequence shown here is derived from an EMBL/GenBank/DDBJ whole genome shotgun (WGS) entry which is preliminary data.</text>
</comment>
<organism evidence="2 3">
    <name type="scientific">Phytophthora nicotianae P1569</name>
    <dbReference type="NCBI Taxonomy" id="1317065"/>
    <lineage>
        <taxon>Eukaryota</taxon>
        <taxon>Sar</taxon>
        <taxon>Stramenopiles</taxon>
        <taxon>Oomycota</taxon>
        <taxon>Peronosporomycetes</taxon>
        <taxon>Peronosporales</taxon>
        <taxon>Peronosporaceae</taxon>
        <taxon>Phytophthora</taxon>
    </lineage>
</organism>
<proteinExistence type="predicted"/>
<dbReference type="AlphaFoldDB" id="V9FAY2"/>
<name>V9FAY2_PHYNI</name>
<accession>V9FAY2</accession>
<sequence>MTGEEMEGGAGSAAPLRIRLQPGFEHPKETTQRRVNSAAQKAIGADTTQRISQQLLNQ</sequence>
<dbReference type="HOGENOM" id="CLU_2983253_0_0_1"/>
<evidence type="ECO:0000313" key="2">
    <source>
        <dbReference type="EMBL" id="ETI48615.1"/>
    </source>
</evidence>
<dbReference type="EMBL" id="ANIZ01001234">
    <property type="protein sequence ID" value="ETI48615.1"/>
    <property type="molecule type" value="Genomic_DNA"/>
</dbReference>
<evidence type="ECO:0000313" key="3">
    <source>
        <dbReference type="Proteomes" id="UP000018721"/>
    </source>
</evidence>
<evidence type="ECO:0000256" key="1">
    <source>
        <dbReference type="SAM" id="MobiDB-lite"/>
    </source>
</evidence>
<reference evidence="2 3" key="1">
    <citation type="submission" date="2013-11" db="EMBL/GenBank/DDBJ databases">
        <title>The Genome Sequence of Phytophthora parasitica P1569.</title>
        <authorList>
            <consortium name="The Broad Institute Genomics Platform"/>
            <person name="Russ C."/>
            <person name="Tyler B."/>
            <person name="Panabieres F."/>
            <person name="Shan W."/>
            <person name="Tripathy S."/>
            <person name="Grunwald N."/>
            <person name="Machado M."/>
            <person name="Johnson C.S."/>
            <person name="Arredondo F."/>
            <person name="Hong C."/>
            <person name="Coffey M."/>
            <person name="Young S.K."/>
            <person name="Zeng Q."/>
            <person name="Gargeya S."/>
            <person name="Fitzgerald M."/>
            <person name="Abouelleil A."/>
            <person name="Alvarado L."/>
            <person name="Chapman S.B."/>
            <person name="Gainer-Dewar J."/>
            <person name="Goldberg J."/>
            <person name="Griggs A."/>
            <person name="Gujja S."/>
            <person name="Hansen M."/>
            <person name="Howarth C."/>
            <person name="Imamovic A."/>
            <person name="Ireland A."/>
            <person name="Larimer J."/>
            <person name="McCowan C."/>
            <person name="Murphy C."/>
            <person name="Pearson M."/>
            <person name="Poon T.W."/>
            <person name="Priest M."/>
            <person name="Roberts A."/>
            <person name="Saif S."/>
            <person name="Shea T."/>
            <person name="Sykes S."/>
            <person name="Wortman J."/>
            <person name="Nusbaum C."/>
            <person name="Birren B."/>
        </authorList>
    </citation>
    <scope>NUCLEOTIDE SEQUENCE [LARGE SCALE GENOMIC DNA]</scope>
    <source>
        <strain evidence="2 3">P1569</strain>
    </source>
</reference>
<gene>
    <name evidence="2" type="ORF">F443_07385</name>
</gene>
<keyword evidence="3" id="KW-1185">Reference proteome</keyword>
<feature type="region of interest" description="Disordered" evidence="1">
    <location>
        <begin position="1"/>
        <end position="47"/>
    </location>
</feature>